<proteinExistence type="predicted"/>
<dbReference type="GO" id="GO:0003978">
    <property type="term" value="F:UDP-glucose 4-epimerase activity"/>
    <property type="evidence" value="ECO:0007669"/>
    <property type="project" value="UniProtKB-EC"/>
</dbReference>
<name>A0ABS2SXC5_9BACI</name>
<reference evidence="2" key="1">
    <citation type="submission" date="2021-01" db="EMBL/GenBank/DDBJ databases">
        <title>Genomic Encyclopedia of Type Strains, Phase IV (KMG-IV): sequencing the most valuable type-strain genomes for metagenomic binning, comparative biology and taxonomic classification.</title>
        <authorList>
            <person name="Goeker M."/>
        </authorList>
    </citation>
    <scope>NUCLEOTIDE SEQUENCE</scope>
    <source>
        <strain evidence="2">DSM 21943</strain>
    </source>
</reference>
<comment type="caution">
    <text evidence="2">The sequence shown here is derived from an EMBL/GenBank/DDBJ whole genome shotgun (WGS) entry which is preliminary data.</text>
</comment>
<dbReference type="Pfam" id="PF01370">
    <property type="entry name" value="Epimerase"/>
    <property type="match status" value="1"/>
</dbReference>
<dbReference type="PANTHER" id="PTHR43245">
    <property type="entry name" value="BIFUNCTIONAL POLYMYXIN RESISTANCE PROTEIN ARNA"/>
    <property type="match status" value="1"/>
</dbReference>
<protein>
    <submittedName>
        <fullName evidence="2">UDP-glucose 4-epimerase</fullName>
        <ecNumber evidence="2">5.1.3.2</ecNumber>
    </submittedName>
</protein>
<evidence type="ECO:0000313" key="3">
    <source>
        <dbReference type="Proteomes" id="UP001179280"/>
    </source>
</evidence>
<dbReference type="SUPFAM" id="SSF51735">
    <property type="entry name" value="NAD(P)-binding Rossmann-fold domains"/>
    <property type="match status" value="1"/>
</dbReference>
<dbReference type="InterPro" id="IPR050177">
    <property type="entry name" value="Lipid_A_modif_metabolic_enz"/>
</dbReference>
<keyword evidence="2" id="KW-0413">Isomerase</keyword>
<dbReference type="InterPro" id="IPR001509">
    <property type="entry name" value="Epimerase_deHydtase"/>
</dbReference>
<gene>
    <name evidence="2" type="ORF">JOC54_002695</name>
</gene>
<evidence type="ECO:0000259" key="1">
    <source>
        <dbReference type="Pfam" id="PF01370"/>
    </source>
</evidence>
<dbReference type="RefSeq" id="WP_204466667.1">
    <property type="nucleotide sequence ID" value="NZ_JAFBCV010000008.1"/>
</dbReference>
<feature type="domain" description="NAD-dependent epimerase/dehydratase" evidence="1">
    <location>
        <begin position="5"/>
        <end position="201"/>
    </location>
</feature>
<sequence length="288" mass="33292">MTKRILITGKSSYIGNKFIEWIEESNEDFHIDTISVRDNSWKEMNFARYDTILHLAGIAHVSKDPNMEELYYAVNRDLTISLAEKAKKDGVKQFIFMSSIIVYGDGVGADGLITEKTIPKPRDFYGNSKLQAEDGIRPFSDDSFNVAIIRPPMIYGKGSKGNYPKLARLALKLPLFPDYENQRSMIYIDNLSNFIKMIICEEENGLFFPQNEEFVKTSNMVKVICEMHNNKIKFTRICNPLIKFIASRIIYINKIFGNLKYSYELSEYKLKYQIIDFKESIKSTEIGE</sequence>
<dbReference type="Proteomes" id="UP001179280">
    <property type="component" value="Unassembled WGS sequence"/>
</dbReference>
<dbReference type="InterPro" id="IPR036291">
    <property type="entry name" value="NAD(P)-bd_dom_sf"/>
</dbReference>
<keyword evidence="3" id="KW-1185">Reference proteome</keyword>
<dbReference type="PANTHER" id="PTHR43245:SF58">
    <property type="entry name" value="BLL5923 PROTEIN"/>
    <property type="match status" value="1"/>
</dbReference>
<dbReference type="EMBL" id="JAFBCV010000008">
    <property type="protein sequence ID" value="MBM7839415.1"/>
    <property type="molecule type" value="Genomic_DNA"/>
</dbReference>
<evidence type="ECO:0000313" key="2">
    <source>
        <dbReference type="EMBL" id="MBM7839415.1"/>
    </source>
</evidence>
<dbReference type="Gene3D" id="3.40.50.720">
    <property type="entry name" value="NAD(P)-binding Rossmann-like Domain"/>
    <property type="match status" value="1"/>
</dbReference>
<dbReference type="EC" id="5.1.3.2" evidence="2"/>
<accession>A0ABS2SXC5</accession>
<organism evidence="2 3">
    <name type="scientific">Shouchella xiaoxiensis</name>
    <dbReference type="NCBI Taxonomy" id="766895"/>
    <lineage>
        <taxon>Bacteria</taxon>
        <taxon>Bacillati</taxon>
        <taxon>Bacillota</taxon>
        <taxon>Bacilli</taxon>
        <taxon>Bacillales</taxon>
        <taxon>Bacillaceae</taxon>
        <taxon>Shouchella</taxon>
    </lineage>
</organism>